<dbReference type="GO" id="GO:1990351">
    <property type="term" value="C:transporter complex"/>
    <property type="evidence" value="ECO:0007669"/>
    <property type="project" value="TreeGrafter"/>
</dbReference>
<dbReference type="AlphaFoldDB" id="A0A6B3L1L0"/>
<dbReference type="RefSeq" id="WP_164362935.1">
    <property type="nucleotide sequence ID" value="NZ_CP066776.1"/>
</dbReference>
<gene>
    <name evidence="1" type="ORF">G3M56_006270</name>
</gene>
<reference evidence="1 2" key="1">
    <citation type="submission" date="2020-12" db="EMBL/GenBank/DDBJ databases">
        <title>Sulforoseuscoccus oceanibium gen. nov., sp. nov., a representative of the phylum Verrucomicrobia with special cytoplasmic membrane, and proposal of Sulforoseuscoccusaceae fam. nov.</title>
        <authorList>
            <person name="Xi F."/>
        </authorList>
    </citation>
    <scope>NUCLEOTIDE SEQUENCE [LARGE SCALE GENOMIC DNA]</scope>
    <source>
        <strain evidence="1 2">T37</strain>
    </source>
</reference>
<keyword evidence="2" id="KW-1185">Reference proteome</keyword>
<protein>
    <recommendedName>
        <fullName evidence="3">LPS-assembly protein LptD</fullName>
    </recommendedName>
</protein>
<dbReference type="GO" id="GO:0009279">
    <property type="term" value="C:cell outer membrane"/>
    <property type="evidence" value="ECO:0007669"/>
    <property type="project" value="TreeGrafter"/>
</dbReference>
<sequence length="773" mass="88080">MKAANALLLSLTVSAATLQSYAQENALDQLSKLTSKVQVDSVGGADVDLEKGIFRYKEKVDIKYEGARILADSAEFNQKTGEITAEGNVNIFRDGILYSGDSAVYNIQTESITSGNLRSSVVAQGKELYFQSETINTELGENDSVDVIDTNKTLLTTHDNANPNWHILADELDIYPDDRVVFKDVTFYAKGRPVMWLPYLSQPLEDELGYSFAPGWDSSWGGYLLNRYGTLLGEDQNILGVFHLDLRSERGLAGGVDFKSLTQRENPNLKGLQLYYAYDSSPETSRTSRDRVKIDDVPDNNRYRINLQHRVYFSGYEESIELTDAGSPSESKKRTFEPRDDSFYLNFDINKLSDGYFYEDFFPTEFRVDPQPDNNVALVKRYTHSEASVLARFDINDFFQTDERYEGAYDMIRRPVFNGIANYEGSTTYGFIEESPADGTGARETNLVDTIGYNRFDTYHQLSRPFKAFEFLSIVPRVGARYTNYSSITGPTAGGDRVLGHFGFDSSFKASRDFDDVKSDALGIDGIRHVIQPYLRYSFIEGDDMGEDFTGIDRLVASTRPRPLDPSQFTAIDSLTSWNIMRVGMYNRLLTHRNNGSYEWLYFNTYFDTFFNDPELDRNFSNLYQDIGWRPLPWLQFRLDSQFPVFGGDDSFTEVNSRVVYMPTPNAEISLGHRFLDSHPFLSDSNQLTFDYFQRLYDNWGFSVRQRWELDTSTLDTQQYSIHRDLTSWTASLGAVIRDNGGVDDYGVLFTMTLKEFPQFNIPVNLDPNSAAD</sequence>
<dbReference type="EMBL" id="CP066776">
    <property type="protein sequence ID" value="QQL46183.1"/>
    <property type="molecule type" value="Genomic_DNA"/>
</dbReference>
<evidence type="ECO:0008006" key="3">
    <source>
        <dbReference type="Google" id="ProtNLM"/>
    </source>
</evidence>
<organism evidence="1 2">
    <name type="scientific">Sulfuriroseicoccus oceanibius</name>
    <dbReference type="NCBI Taxonomy" id="2707525"/>
    <lineage>
        <taxon>Bacteria</taxon>
        <taxon>Pseudomonadati</taxon>
        <taxon>Verrucomicrobiota</taxon>
        <taxon>Verrucomicrobiia</taxon>
        <taxon>Verrucomicrobiales</taxon>
        <taxon>Verrucomicrobiaceae</taxon>
        <taxon>Sulfuriroseicoccus</taxon>
    </lineage>
</organism>
<name>A0A6B3L1L0_9BACT</name>
<proteinExistence type="predicted"/>
<dbReference type="PANTHER" id="PTHR30189:SF1">
    <property type="entry name" value="LPS-ASSEMBLY PROTEIN LPTD"/>
    <property type="match status" value="1"/>
</dbReference>
<evidence type="ECO:0000313" key="1">
    <source>
        <dbReference type="EMBL" id="QQL46183.1"/>
    </source>
</evidence>
<evidence type="ECO:0000313" key="2">
    <source>
        <dbReference type="Proteomes" id="UP000475117"/>
    </source>
</evidence>
<dbReference type="Proteomes" id="UP000475117">
    <property type="component" value="Chromosome"/>
</dbReference>
<dbReference type="KEGG" id="soa:G3M56_006270"/>
<dbReference type="InterPro" id="IPR050218">
    <property type="entry name" value="LptD"/>
</dbReference>
<accession>A0A6B3L1L0</accession>
<dbReference type="Gene3D" id="2.60.450.10">
    <property type="entry name" value="Lipopolysaccharide (LPS) transport protein A like domain"/>
    <property type="match status" value="1"/>
</dbReference>
<dbReference type="PANTHER" id="PTHR30189">
    <property type="entry name" value="LPS-ASSEMBLY PROTEIN"/>
    <property type="match status" value="1"/>
</dbReference>